<name>A0ABT3WDQ6_9PROT</name>
<accession>A0ABT3WDQ6</accession>
<dbReference type="RefSeq" id="WP_266115711.1">
    <property type="nucleotide sequence ID" value="NZ_JANIDY010000001.1"/>
</dbReference>
<protein>
    <submittedName>
        <fullName evidence="1">Uncharacterized protein</fullName>
    </submittedName>
</protein>
<dbReference type="Proteomes" id="UP001165576">
    <property type="component" value="Unassembled WGS sequence"/>
</dbReference>
<sequence length="42" mass="4461">MSISETYPAFTTFLVLFHGVGYPGHAVSPLASAPLLALKERA</sequence>
<evidence type="ECO:0000313" key="1">
    <source>
        <dbReference type="EMBL" id="MCX5617196.1"/>
    </source>
</evidence>
<keyword evidence="2" id="KW-1185">Reference proteome</keyword>
<proteinExistence type="predicted"/>
<evidence type="ECO:0000313" key="2">
    <source>
        <dbReference type="Proteomes" id="UP001165576"/>
    </source>
</evidence>
<organism evidence="1 2">
    <name type="scientific">Bombella pluederhausensis</name>
    <dbReference type="NCBI Taxonomy" id="2967336"/>
    <lineage>
        <taxon>Bacteria</taxon>
        <taxon>Pseudomonadati</taxon>
        <taxon>Pseudomonadota</taxon>
        <taxon>Alphaproteobacteria</taxon>
        <taxon>Acetobacterales</taxon>
        <taxon>Acetobacteraceae</taxon>
        <taxon>Bombella</taxon>
    </lineage>
</organism>
<dbReference type="EMBL" id="JANIDY010000001">
    <property type="protein sequence ID" value="MCX5617196.1"/>
    <property type="molecule type" value="Genomic_DNA"/>
</dbReference>
<reference evidence="1" key="1">
    <citation type="submission" date="2022-07" db="EMBL/GenBank/DDBJ databases">
        <title>Bombella genomes.</title>
        <authorList>
            <person name="Harer L."/>
            <person name="Styblova S."/>
            <person name="Ehrmann M."/>
        </authorList>
    </citation>
    <scope>NUCLEOTIDE SEQUENCE</scope>
    <source>
        <strain evidence="1">TMW 2.2543</strain>
    </source>
</reference>
<gene>
    <name evidence="1" type="ORF">NQF86_00720</name>
</gene>
<comment type="caution">
    <text evidence="1">The sequence shown here is derived from an EMBL/GenBank/DDBJ whole genome shotgun (WGS) entry which is preliminary data.</text>
</comment>